<feature type="domain" description="EGF-like" evidence="2">
    <location>
        <begin position="1013"/>
        <end position="1045"/>
    </location>
</feature>
<dbReference type="InterPro" id="IPR006150">
    <property type="entry name" value="Cys_repeat_1"/>
</dbReference>
<name>A0A3P7GR82_TOXCA</name>
<reference evidence="3" key="1">
    <citation type="submission" date="2018-11" db="EMBL/GenBank/DDBJ databases">
        <authorList>
            <consortium name="Pathogen Informatics"/>
        </authorList>
    </citation>
    <scope>NUCLEOTIDE SEQUENCE [LARGE SCALE GENOMIC DNA]</scope>
</reference>
<feature type="domain" description="EGF-like" evidence="2">
    <location>
        <begin position="1054"/>
        <end position="1086"/>
    </location>
</feature>
<evidence type="ECO:0000313" key="3">
    <source>
        <dbReference type="EMBL" id="VDM47683.1"/>
    </source>
</evidence>
<dbReference type="PANTHER" id="PTHR45985">
    <property type="match status" value="1"/>
</dbReference>
<feature type="domain" description="EGF-like" evidence="2">
    <location>
        <begin position="2129"/>
        <end position="2163"/>
    </location>
</feature>
<feature type="domain" description="EGF-like" evidence="2">
    <location>
        <begin position="1558"/>
        <end position="1595"/>
    </location>
</feature>
<feature type="domain" description="EGF-like" evidence="2">
    <location>
        <begin position="553"/>
        <end position="585"/>
    </location>
</feature>
<feature type="domain" description="EGF-like" evidence="2">
    <location>
        <begin position="474"/>
        <end position="506"/>
    </location>
</feature>
<feature type="compositionally biased region" description="Polar residues" evidence="1">
    <location>
        <begin position="865"/>
        <end position="885"/>
    </location>
</feature>
<dbReference type="InterPro" id="IPR052740">
    <property type="entry name" value="CE4"/>
</dbReference>
<feature type="domain" description="EGF-like" evidence="2">
    <location>
        <begin position="1929"/>
        <end position="1963"/>
    </location>
</feature>
<feature type="domain" description="EGF-like" evidence="2">
    <location>
        <begin position="2299"/>
        <end position="2331"/>
    </location>
</feature>
<feature type="domain" description="EGF-like" evidence="2">
    <location>
        <begin position="271"/>
        <end position="297"/>
    </location>
</feature>
<feature type="domain" description="EGF-like" evidence="2">
    <location>
        <begin position="35"/>
        <end position="69"/>
    </location>
</feature>
<feature type="domain" description="EGF-like" evidence="2">
    <location>
        <begin position="126"/>
        <end position="162"/>
    </location>
</feature>
<dbReference type="PANTHER" id="PTHR45985:SF11">
    <property type="entry name" value="EGF-LIKE DOMAIN-CONTAINING PROTEIN"/>
    <property type="match status" value="1"/>
</dbReference>
<feature type="domain" description="EGF-like" evidence="2">
    <location>
        <begin position="808"/>
        <end position="856"/>
    </location>
</feature>
<feature type="domain" description="EGF-like" evidence="2">
    <location>
        <begin position="171"/>
        <end position="206"/>
    </location>
</feature>
<gene>
    <name evidence="3" type="ORF">TCNE_LOCUS16362</name>
</gene>
<organism evidence="3">
    <name type="scientific">Toxocara canis</name>
    <name type="common">Canine roundworm</name>
    <dbReference type="NCBI Taxonomy" id="6265"/>
    <lineage>
        <taxon>Eukaryota</taxon>
        <taxon>Metazoa</taxon>
        <taxon>Ecdysozoa</taxon>
        <taxon>Nematoda</taxon>
        <taxon>Chromadorea</taxon>
        <taxon>Rhabditida</taxon>
        <taxon>Spirurina</taxon>
        <taxon>Ascaridomorpha</taxon>
        <taxon>Ascaridoidea</taxon>
        <taxon>Toxocaridae</taxon>
        <taxon>Toxocara</taxon>
    </lineage>
</organism>
<feature type="domain" description="EGF-like" evidence="2">
    <location>
        <begin position="733"/>
        <end position="765"/>
    </location>
</feature>
<dbReference type="SUPFAM" id="SSF57184">
    <property type="entry name" value="Growth factor receptor domain"/>
    <property type="match status" value="1"/>
</dbReference>
<feature type="domain" description="EGF-like" evidence="2">
    <location>
        <begin position="623"/>
        <end position="655"/>
    </location>
</feature>
<dbReference type="SMART" id="SM00289">
    <property type="entry name" value="WR1"/>
    <property type="match status" value="18"/>
</dbReference>
<feature type="domain" description="EGF-like" evidence="2">
    <location>
        <begin position="1649"/>
        <end position="1683"/>
    </location>
</feature>
<dbReference type="InterPro" id="IPR009030">
    <property type="entry name" value="Growth_fac_rcpt_cys_sf"/>
</dbReference>
<feature type="domain" description="EGF-like" evidence="2">
    <location>
        <begin position="2187"/>
        <end position="2213"/>
    </location>
</feature>
<feature type="region of interest" description="Disordered" evidence="1">
    <location>
        <begin position="865"/>
        <end position="896"/>
    </location>
</feature>
<sequence>MCIKGRCVCVEPFIEYNGACILDGVSMREVGPGEQCANGERCTRGSVCDPMIPICICPPGTVLQGSVCMPGTSLSTLPPMIPTIAPTSAPFNYSFTFPSVSQQWTTKPSTLKLQYGGDKKAGVGVQCTINTDCMIGAYCKGNTNPPTCQCLSTHVNVNSRCEKVIYPGQKGCDHDLQCSAAYVGTKCVSRQCVCPQGFKAIEQTCLSGFAYPGSPCDSSLGVDACSSQFVCINSLCQCPPPLIEFQRQCINKTDIRLSSANSRQKCRSADECPPDLKCLNGKCDCLPGLIRNGTSCHKPKRSYPTDLNGMKSFKFRLRKRSLPNSIRKQHGKSIMECWPDQHNCANGKGVCLEDVCHCIDGYVKVDGECRPEVLPLNSSCEKKSATSQCGSDADCIHGICTCIKPSGCGQERRSGTAVALGLRTLNLGTPCTSGDACPKGMLCLHSTCQCAEGFFLQDGECRKTSATFKPINSQCSEDDRCMGGSVCSSSICSCIDGSVEAFGRCRQRPGGRCANGETCAANSVCELAICRCPDGYRLEDSHCLATVAMPGRSCQKGQKCANGSQCRFGVCMCAANYRIIGDRCERLSNIIAGTTTQSRPISTTTDPPRTRSARVIAVKPGQMCMDGEVCIGGARCVSGFCVCTDGELIINDECVGSQNKATQVIKKEVKAAPGQYCNEETTCTGGSVCLANVCTCPSGTNLAYGECALESTTSIAEYTTETSVTEQRTAGSLCRLNTECPFRTECVRGVCRCKRGETLVGGLCRKAVYEVQPGGICNPWKGLDCIGESYCMYGTCMCTGGLVSTGFECASSMNEKVAKPGQSCAEGQICTGGSRCTGRVCECGMIEVIDENGQCILPAQPLYTSSDRPPPRQTSHYASFNTLSPRGNDGSNDEGMQKMNQYLNASHVTIAVLDRDTFKALFGTQTANSLCGSNSCTDKSACIGANCLSTNNDQFSQNIGQNGNLQSFIGAQWQTAVTPSVLTIVTKPTYTSNFLPTTQTPFFEFRTGVPGEGCTPQGFCSNGAFCTNFLCTCMDGYILLNRKCQPRAVALHVNCEADLQCPTNAFCDNRICACKSAYIEKQGVCIADYGARPGEDCSEGRQCGYGAYCGATSGVCECPAGMATIENMCRPAVAPLGPACITSANCDRTSYCDNGYCLCKDGYFWDGQCCVASSLSQFNMAEPSQAKEASLNAQNHHFSPTSNELFPMFPSENIDDRDQNGAYGIHQSPMRTSRNSQESQQAFMSSLGAATFYKQNGIQNTFGINPVSIRQSKWPFAAGTDDANRLTENLVPMKRSSLAHNNIDEAFTNGEATNVAHLPSYSMHRFQPEGKEYVHGIDDRELWMGSPWNLRAEPSDLISDGDTGGLSMLSPPIQQFPQHHASILPVPLERPPTIAIHPAAQLSLEPPFSVPMQPSPPLPIGPPPQLLLHSINSQLLPMQNLFPVEAEALAPPYYLRVSSFPFRAFRASPTRGAVTMNFTRSDGMNIYEQVAMPGEYCGQRQMCLGNAICKFDWCRCREGHTLENGVCVQLVDNFPSTVNDGNTENIAQRKQIARPFESCSNFEECLAGSYCSSLPGYGLVCLCPKENFLIEDKCQMASDDIDIAVVGEICDSNTICVDGAVCNFGECVCPNGKTNVSNHCVVTASPGEMCGQGQLCVGSSLCAEGAHICVCPAGTKLLFDKCVELRAKSANTEKLSVDAKCNNDDDDECAFGAYCSERKRCECRENFFKLNGKCIETELIRWPGDTCDDRTFCYGESFCDDRLCKCLNGNIAIDNSCYSIAKKIRRIPIRRTLHQMRRIAKRIKKSTIMCHNDTHCTTNVSCNDPTCLLCKVNGTLNVDNCIHANNLTTKAQSTKVYNCSDDVCHCGDGFIAIKKICVPLRLPSESCEGKSLCGYGAICKHGYCICERPSILHKGECIEIYRSSNPGASCHEQENCIGGSICIKGHCVCDRGYYPGPKTDRCISLETTFNSLQRYDDSPPCFETSLCEHRNSSCANGKDCISKEDGKSFSPPGGSCYEAQECTGGSTPTTMQPVVELKWLTSSPSTHDLLPISSLSVTTRAPFVGRKAVPGSNCGPLDECVGGSMCIEGVCICPAGLSASELTARCEPNQSATAVTQTPAVRFASPNEPCANGEICTGGAMCSDGKICLCPTDTPRIVDDKCTGNVAVIPTLRRTANPGQQCDAQTECIGQSVCQQGICRCLAGYFLLSGKCVQVPVISPTLAANLLQPSSATLGQACGGEVICTGGSSCTNGICVCSANQIASDGVCVTVSVTAASVTQPTVTVPRVQNKLGAVEGTQCDDDTQCSDNRICIVNRCKCKTGFVERDGTCKDIQEIIRNANNASTQPTPHLITVTASSTTWTRPEPAPRPRITGPPIRLPWLVTTPPSQTTAIQAKLTRTGSVGVCPASNEPVIDQSTGKLLMCNGMKPKCPPGSYCYVTGYASGQYNCCKSW</sequence>
<proteinExistence type="predicted"/>
<dbReference type="InterPro" id="IPR006149">
    <property type="entry name" value="EB_dom"/>
</dbReference>
<evidence type="ECO:0000256" key="1">
    <source>
        <dbReference type="SAM" id="MobiDB-lite"/>
    </source>
</evidence>
<feature type="domain" description="EGF-like" evidence="2">
    <location>
        <begin position="1096"/>
        <end position="1130"/>
    </location>
</feature>
<dbReference type="SMART" id="SM00181">
    <property type="entry name" value="EGF"/>
    <property type="match status" value="27"/>
</dbReference>
<dbReference type="InterPro" id="IPR000742">
    <property type="entry name" value="EGF"/>
</dbReference>
<evidence type="ECO:0000259" key="2">
    <source>
        <dbReference type="SMART" id="SM00181"/>
    </source>
</evidence>
<feature type="domain" description="EGF-like" evidence="2">
    <location>
        <begin position="215"/>
        <end position="250"/>
    </location>
</feature>
<protein>
    <recommendedName>
        <fullName evidence="2">EGF-like domain-containing protein</fullName>
    </recommendedName>
</protein>
<dbReference type="EMBL" id="UYWY01023528">
    <property type="protein sequence ID" value="VDM47683.1"/>
    <property type="molecule type" value="Genomic_DNA"/>
</dbReference>
<feature type="domain" description="EGF-like" evidence="2">
    <location>
        <begin position="336"/>
        <end position="370"/>
    </location>
</feature>
<accession>A0A3P7GR82</accession>
<feature type="domain" description="EGF-like" evidence="2">
    <location>
        <begin position="1886"/>
        <end position="1918"/>
    </location>
</feature>
<feature type="domain" description="EGF-like" evidence="2">
    <location>
        <begin position="1609"/>
        <end position="1641"/>
    </location>
</feature>
<feature type="domain" description="EGF-like" evidence="2">
    <location>
        <begin position="512"/>
        <end position="544"/>
    </location>
</feature>
<feature type="domain" description="EGF-like" evidence="2">
    <location>
        <begin position="1700"/>
        <end position="1735"/>
    </location>
</feature>
<feature type="domain" description="EGF-like" evidence="2">
    <location>
        <begin position="430"/>
        <end position="462"/>
    </location>
</feature>
<dbReference type="Pfam" id="PF01683">
    <property type="entry name" value="EB"/>
    <property type="match status" value="14"/>
</dbReference>
<feature type="domain" description="EGF-like" evidence="2">
    <location>
        <begin position="2073"/>
        <end position="2107"/>
    </location>
</feature>
<feature type="domain" description="EGF-like" evidence="2">
    <location>
        <begin position="1496"/>
        <end position="1528"/>
    </location>
</feature>